<sequence>MTWQDFLQAKFDLADIDTKQVMIEVPNTKEKLVLKINTDVLAKLKADNGKLQQLVKHLLRKHNKQTSAETIVINKRNLRIFL</sequence>
<evidence type="ECO:0000313" key="2">
    <source>
        <dbReference type="Proteomes" id="UP001596289"/>
    </source>
</evidence>
<keyword evidence="2" id="KW-1185">Reference proteome</keyword>
<dbReference type="Proteomes" id="UP001596289">
    <property type="component" value="Unassembled WGS sequence"/>
</dbReference>
<gene>
    <name evidence="1" type="ORF">ACFQGP_07415</name>
</gene>
<protein>
    <submittedName>
        <fullName evidence="1">Uncharacterized protein</fullName>
    </submittedName>
</protein>
<evidence type="ECO:0000313" key="1">
    <source>
        <dbReference type="EMBL" id="MFC6170401.1"/>
    </source>
</evidence>
<name>A0ABW1RD12_9LACO</name>
<dbReference type="RefSeq" id="WP_125553417.1">
    <property type="nucleotide sequence ID" value="NZ_JBHSSL010000041.1"/>
</dbReference>
<reference evidence="2" key="1">
    <citation type="journal article" date="2019" name="Int. J. Syst. Evol. Microbiol.">
        <title>The Global Catalogue of Microorganisms (GCM) 10K type strain sequencing project: providing services to taxonomists for standard genome sequencing and annotation.</title>
        <authorList>
            <consortium name="The Broad Institute Genomics Platform"/>
            <consortium name="The Broad Institute Genome Sequencing Center for Infectious Disease"/>
            <person name="Wu L."/>
            <person name="Ma J."/>
        </authorList>
    </citation>
    <scope>NUCLEOTIDE SEQUENCE [LARGE SCALE GENOMIC DNA]</scope>
    <source>
        <strain evidence="2">CCM 8904</strain>
    </source>
</reference>
<organism evidence="1 2">
    <name type="scientific">Loigolactobacillus jiayinensis</name>
    <dbReference type="NCBI Taxonomy" id="2486016"/>
    <lineage>
        <taxon>Bacteria</taxon>
        <taxon>Bacillati</taxon>
        <taxon>Bacillota</taxon>
        <taxon>Bacilli</taxon>
        <taxon>Lactobacillales</taxon>
        <taxon>Lactobacillaceae</taxon>
        <taxon>Loigolactobacillus</taxon>
    </lineage>
</organism>
<comment type="caution">
    <text evidence="1">The sequence shown here is derived from an EMBL/GenBank/DDBJ whole genome shotgun (WGS) entry which is preliminary data.</text>
</comment>
<accession>A0ABW1RD12</accession>
<dbReference type="EMBL" id="JBHSSL010000041">
    <property type="protein sequence ID" value="MFC6170401.1"/>
    <property type="molecule type" value="Genomic_DNA"/>
</dbReference>
<proteinExistence type="predicted"/>